<evidence type="ECO:0000313" key="5">
    <source>
        <dbReference type="Proteomes" id="UP000014174"/>
    </source>
</evidence>
<sequence length="372" mass="39979">MRNTFLLIIMSLIALHQASAQNLNLIVGTYTNKGNSEGIYVYNFDSTTGKLSPKNKATGVSNPSYLTPSNNGKFVYSTNEDNDGSISSFAFDKLSGKLKFLNKKTAQGGGTCYIAVDATNKYVFAGNYGQGNLVVYSVLPDGSLGNLLQSIQDTGSGVNKSRQEGPHVHSTILSPDQKFLLVSDLGTDKISVYSFDNNSSSEPLKAAEPPYVTVEPGDGPRHLDFHPNSKYVYALMEMTGNVLAFSNDQGKMEKIQTISMVAKGFTGQTGAADIHVSPDGKFLYSSNRGDANDIAIFSINPSTGMLTLKGHQSTLGKGPRNFVIDPKGNFLLVANNNSNEIIVFKRNKVTGLLKATGEKVALDAPVCLKFSK</sequence>
<keyword evidence="2" id="KW-0119">Carbohydrate metabolism</keyword>
<dbReference type="STRING" id="1150600.ADIARSV_4130"/>
<feature type="chain" id="PRO_5004481889" evidence="3">
    <location>
        <begin position="21"/>
        <end position="372"/>
    </location>
</feature>
<name>R9GLN3_9SPHI</name>
<dbReference type="PANTHER" id="PTHR30344">
    <property type="entry name" value="6-PHOSPHOGLUCONOLACTONASE-RELATED"/>
    <property type="match status" value="1"/>
</dbReference>
<dbReference type="GO" id="GO:0005829">
    <property type="term" value="C:cytosol"/>
    <property type="evidence" value="ECO:0007669"/>
    <property type="project" value="TreeGrafter"/>
</dbReference>
<reference evidence="4 5" key="1">
    <citation type="journal article" date="2013" name="Genome Announc.">
        <title>Draft Genome Sequence of Arcticibacter svalbardensis Strain MN12-7T, a Member of the Family Sphingobacteriaceae Isolated from an Arctic Soil Sample.</title>
        <authorList>
            <person name="Shivaji S."/>
            <person name="Ara S."/>
            <person name="Prasad S."/>
            <person name="Manasa B.P."/>
            <person name="Begum Z."/>
            <person name="Singh A."/>
            <person name="Kumar Pinnaka A."/>
        </authorList>
    </citation>
    <scope>NUCLEOTIDE SEQUENCE [LARGE SCALE GENOMIC DNA]</scope>
    <source>
        <strain evidence="4 5">MN12-7</strain>
    </source>
</reference>
<proteinExistence type="inferred from homology"/>
<dbReference type="RefSeq" id="WP_016197348.1">
    <property type="nucleotide sequence ID" value="NZ_AQPN01000145.1"/>
</dbReference>
<dbReference type="GO" id="GO:0006006">
    <property type="term" value="P:glucose metabolic process"/>
    <property type="evidence" value="ECO:0007669"/>
    <property type="project" value="UniProtKB-KW"/>
</dbReference>
<dbReference type="InterPro" id="IPR050282">
    <property type="entry name" value="Cycloisomerase_2"/>
</dbReference>
<dbReference type="Pfam" id="PF10282">
    <property type="entry name" value="Lactonase"/>
    <property type="match status" value="1"/>
</dbReference>
<dbReference type="InterPro" id="IPR011048">
    <property type="entry name" value="Haem_d1_sf"/>
</dbReference>
<keyword evidence="4" id="KW-0378">Hydrolase</keyword>
<dbReference type="EC" id="3.1.1.31" evidence="4"/>
<dbReference type="EMBL" id="AQPN01000145">
    <property type="protein sequence ID" value="EOR92618.1"/>
    <property type="molecule type" value="Genomic_DNA"/>
</dbReference>
<comment type="similarity">
    <text evidence="1">Belongs to the cycloisomerase 2 family.</text>
</comment>
<evidence type="ECO:0000256" key="2">
    <source>
        <dbReference type="ARBA" id="ARBA00022526"/>
    </source>
</evidence>
<protein>
    <submittedName>
        <fullName evidence="4">6-phosphogluconolactonase</fullName>
        <ecNumber evidence="4">3.1.1.31</ecNumber>
    </submittedName>
</protein>
<evidence type="ECO:0000313" key="4">
    <source>
        <dbReference type="EMBL" id="EOR92618.1"/>
    </source>
</evidence>
<dbReference type="AlphaFoldDB" id="R9GLN3"/>
<dbReference type="eggNOG" id="COG2706">
    <property type="taxonomic scope" value="Bacteria"/>
</dbReference>
<dbReference type="InterPro" id="IPR015943">
    <property type="entry name" value="WD40/YVTN_repeat-like_dom_sf"/>
</dbReference>
<dbReference type="FunFam" id="2.130.10.10:FF:000306">
    <property type="entry name" value="3-carboxymuconate cyclase"/>
    <property type="match status" value="1"/>
</dbReference>
<feature type="signal peptide" evidence="3">
    <location>
        <begin position="1"/>
        <end position="20"/>
    </location>
</feature>
<dbReference type="PANTHER" id="PTHR30344:SF1">
    <property type="entry name" value="6-PHOSPHOGLUCONOLACTONASE"/>
    <property type="match status" value="1"/>
</dbReference>
<keyword evidence="3" id="KW-0732">Signal</keyword>
<dbReference type="Proteomes" id="UP000014174">
    <property type="component" value="Unassembled WGS sequence"/>
</dbReference>
<organism evidence="4 5">
    <name type="scientific">Arcticibacter svalbardensis MN12-7</name>
    <dbReference type="NCBI Taxonomy" id="1150600"/>
    <lineage>
        <taxon>Bacteria</taxon>
        <taxon>Pseudomonadati</taxon>
        <taxon>Bacteroidota</taxon>
        <taxon>Sphingobacteriia</taxon>
        <taxon>Sphingobacteriales</taxon>
        <taxon>Sphingobacteriaceae</taxon>
        <taxon>Arcticibacter</taxon>
    </lineage>
</organism>
<evidence type="ECO:0000256" key="1">
    <source>
        <dbReference type="ARBA" id="ARBA00005564"/>
    </source>
</evidence>
<gene>
    <name evidence="4" type="ORF">ADIARSV_4130</name>
</gene>
<comment type="caution">
    <text evidence="4">The sequence shown here is derived from an EMBL/GenBank/DDBJ whole genome shotgun (WGS) entry which is preliminary data.</text>
</comment>
<dbReference type="Gene3D" id="2.130.10.10">
    <property type="entry name" value="YVTN repeat-like/Quinoprotein amine dehydrogenase"/>
    <property type="match status" value="1"/>
</dbReference>
<dbReference type="InterPro" id="IPR019405">
    <property type="entry name" value="Lactonase_7-beta_prop"/>
</dbReference>
<dbReference type="SUPFAM" id="SSF51004">
    <property type="entry name" value="C-terminal (heme d1) domain of cytochrome cd1-nitrite reductase"/>
    <property type="match status" value="1"/>
</dbReference>
<evidence type="ECO:0000256" key="3">
    <source>
        <dbReference type="SAM" id="SignalP"/>
    </source>
</evidence>
<dbReference type="GO" id="GO:0017057">
    <property type="term" value="F:6-phosphogluconolactonase activity"/>
    <property type="evidence" value="ECO:0007669"/>
    <property type="project" value="UniProtKB-EC"/>
</dbReference>
<accession>R9GLN3</accession>
<keyword evidence="2" id="KW-0313">Glucose metabolism</keyword>
<keyword evidence="5" id="KW-1185">Reference proteome</keyword>